<feature type="domain" description="AMP-dependent ligase C-terminal" evidence="2">
    <location>
        <begin position="385"/>
        <end position="471"/>
    </location>
</feature>
<feature type="non-terminal residue" evidence="3">
    <location>
        <position position="1"/>
    </location>
</feature>
<dbReference type="EMBL" id="UINC01053497">
    <property type="protein sequence ID" value="SVB70075.1"/>
    <property type="molecule type" value="Genomic_DNA"/>
</dbReference>
<dbReference type="AlphaFoldDB" id="A0A382G5M7"/>
<dbReference type="Pfam" id="PF00501">
    <property type="entry name" value="AMP-binding"/>
    <property type="match status" value="1"/>
</dbReference>
<dbReference type="Gene3D" id="3.40.50.12780">
    <property type="entry name" value="N-terminal domain of ligase-like"/>
    <property type="match status" value="1"/>
</dbReference>
<gene>
    <name evidence="3" type="ORF">METZ01_LOCUS222929</name>
</gene>
<protein>
    <recommendedName>
        <fullName evidence="4">AMP-dependent ligase C-terminal domain-containing protein</fullName>
    </recommendedName>
</protein>
<evidence type="ECO:0000259" key="1">
    <source>
        <dbReference type="Pfam" id="PF00501"/>
    </source>
</evidence>
<accession>A0A382G5M7</accession>
<dbReference type="Gene3D" id="3.30.300.30">
    <property type="match status" value="1"/>
</dbReference>
<evidence type="ECO:0000259" key="2">
    <source>
        <dbReference type="Pfam" id="PF14535"/>
    </source>
</evidence>
<feature type="domain" description="AMP-dependent synthetase/ligase" evidence="1">
    <location>
        <begin position="130"/>
        <end position="330"/>
    </location>
</feature>
<evidence type="ECO:0000313" key="3">
    <source>
        <dbReference type="EMBL" id="SVB70075.1"/>
    </source>
</evidence>
<organism evidence="3">
    <name type="scientific">marine metagenome</name>
    <dbReference type="NCBI Taxonomy" id="408172"/>
    <lineage>
        <taxon>unclassified sequences</taxon>
        <taxon>metagenomes</taxon>
        <taxon>ecological metagenomes</taxon>
    </lineage>
</organism>
<dbReference type="InterPro" id="IPR028154">
    <property type="entry name" value="AMP-dep_Lig_C"/>
</dbReference>
<sequence length="473" mass="53088">RTNMSDNRAGQTRANWLEIIEKHKLDSEIPGSKDYWSPELDCASRDYLISIQNEKLKAVTPFLYENSAFYRRRFDRLGLAPTDILTVEDLPKWPVVDKSEMMTDATENPPYGTYSTLDEDLWKKRGWMMFSSSGSTGVPRVFRYSQIDRELWAWANARAMHSFGIRPDDSVLICSGYGPHVFAWGVQFGLAKMNVATIPGGGMTGEMRARIVDRFKPTVICGTTSYVLHLGRIMEELGLDPSESSVRLMLVGGEPGTGVTNTRNRLQGLWDATMAEFYGCTEVSPHCGGYSCPASEAKDGTISTHLMEDIQIWELVDANTKENVKEGHKGLTVCSSLNSESSPQLRFLVGDYTTYTKAKCPCGRTHLRAVGSFSGRADDLINLRGIKMYPIQIEQAVRSIDEIGDEYEIVINTNKDDLDIMTVRVEHTDNVTNAVQHAIQTQCEIRAEVEVLQPGTLPKTEFKANRIRDERNK</sequence>
<proteinExistence type="predicted"/>
<dbReference type="Pfam" id="PF14535">
    <property type="entry name" value="AMP-binding_C_2"/>
    <property type="match status" value="1"/>
</dbReference>
<dbReference type="InterPro" id="IPR000873">
    <property type="entry name" value="AMP-dep_synth/lig_dom"/>
</dbReference>
<dbReference type="InterPro" id="IPR042099">
    <property type="entry name" value="ANL_N_sf"/>
</dbReference>
<evidence type="ECO:0008006" key="4">
    <source>
        <dbReference type="Google" id="ProtNLM"/>
    </source>
</evidence>
<reference evidence="3" key="1">
    <citation type="submission" date="2018-05" db="EMBL/GenBank/DDBJ databases">
        <authorList>
            <person name="Lanie J.A."/>
            <person name="Ng W.-L."/>
            <person name="Kazmierczak K.M."/>
            <person name="Andrzejewski T.M."/>
            <person name="Davidsen T.M."/>
            <person name="Wayne K.J."/>
            <person name="Tettelin H."/>
            <person name="Glass J.I."/>
            <person name="Rusch D."/>
            <person name="Podicherti R."/>
            <person name="Tsui H.-C.T."/>
            <person name="Winkler M.E."/>
        </authorList>
    </citation>
    <scope>NUCLEOTIDE SEQUENCE</scope>
</reference>
<name>A0A382G5M7_9ZZZZ</name>
<dbReference type="PANTHER" id="PTHR43845:SF1">
    <property type="entry name" value="BLR5969 PROTEIN"/>
    <property type="match status" value="1"/>
</dbReference>
<dbReference type="SUPFAM" id="SSF56801">
    <property type="entry name" value="Acetyl-CoA synthetase-like"/>
    <property type="match status" value="1"/>
</dbReference>
<dbReference type="PANTHER" id="PTHR43845">
    <property type="entry name" value="BLR5969 PROTEIN"/>
    <property type="match status" value="1"/>
</dbReference>
<dbReference type="InterPro" id="IPR045851">
    <property type="entry name" value="AMP-bd_C_sf"/>
</dbReference>